<keyword evidence="2" id="KW-0479">Metal-binding</keyword>
<comment type="caution">
    <text evidence="5">The sequence shown here is derived from an EMBL/GenBank/DDBJ whole genome shotgun (WGS) entry which is preliminary data.</text>
</comment>
<feature type="domain" description="DDE Tnp4" evidence="4">
    <location>
        <begin position="633"/>
        <end position="718"/>
    </location>
</feature>
<feature type="compositionally biased region" description="Polar residues" evidence="3">
    <location>
        <begin position="59"/>
        <end position="98"/>
    </location>
</feature>
<name>A0A8H5G7Z8_9AGAR</name>
<protein>
    <recommendedName>
        <fullName evidence="4">DDE Tnp4 domain-containing protein</fullName>
    </recommendedName>
</protein>
<sequence length="720" mass="79980">MTMALESAQQVDSATMQMFMANPQFMNMLWSQLQSMQQQNQSTQSGLMSSFAAVGANNPHDNFSSDSECIQETPATSNNNNDQTCLHSLSGDTQTTNDDGGLEPEPMSDIRSDVALPQVASRSVAIPNATPARQRPLRRVNANGLKPTPARPSFREPTEKENEVSSPGSLKLTLTDGVSLPLQDDAPDDTVEVVAESDNTEPKTKKVKVKDAMKLLTTACQNVVEIANICFRHLMMQRTLWLKDKTEQADAMALDAWKLAVKFLIENCEYQDEPLPTLTELNIRGGSKFDNPGSVLQLVPETRNDTNRRSNFDRQFSATKRLYKHATPASNTSTVSTSSDSDTTTTSSASTSQNSLISQSSSEASSTSSSPGSDNRGSESDSDYVGSDFFQQVLEDVELDIIVREVSLMASSAALEVELTVGFDSESGMMGSDADDEESEEEDMDLDDWDMDMATGGARSDRNRTRQVWLCVQQELSAMYAHRYTIPCKIHVKAPPQLPFILTHSKLHQLKDFRQCLRVSPYTFDHLVERIQNDTIFTNHSSNGQMPVADQLAIALYRFGHYGNAAGLDAVRRWAGIGKGTVVLVTKRILAALLQSDMLAENLCMPTEEEREEAKAWVERCSCPAWRNGWCLVDGTLVPLFNRPYWYSESYFDRKCNYSLNFQIISLPNLCIINVGYGYTGSTHDATAWEMTRIKQLIATLIRCGEWVWADSAYPVHPLL</sequence>
<evidence type="ECO:0000313" key="5">
    <source>
        <dbReference type="EMBL" id="KAF5359926.1"/>
    </source>
</evidence>
<organism evidence="5 6">
    <name type="scientific">Tetrapyrgos nigripes</name>
    <dbReference type="NCBI Taxonomy" id="182062"/>
    <lineage>
        <taxon>Eukaryota</taxon>
        <taxon>Fungi</taxon>
        <taxon>Dikarya</taxon>
        <taxon>Basidiomycota</taxon>
        <taxon>Agaricomycotina</taxon>
        <taxon>Agaricomycetes</taxon>
        <taxon>Agaricomycetidae</taxon>
        <taxon>Agaricales</taxon>
        <taxon>Marasmiineae</taxon>
        <taxon>Marasmiaceae</taxon>
        <taxon>Tetrapyrgos</taxon>
    </lineage>
</organism>
<dbReference type="OrthoDB" id="2408877at2759"/>
<evidence type="ECO:0000256" key="1">
    <source>
        <dbReference type="ARBA" id="ARBA00001968"/>
    </source>
</evidence>
<feature type="region of interest" description="Disordered" evidence="3">
    <location>
        <begin position="122"/>
        <end position="172"/>
    </location>
</feature>
<feature type="region of interest" description="Disordered" evidence="3">
    <location>
        <begin position="323"/>
        <end position="384"/>
    </location>
</feature>
<keyword evidence="6" id="KW-1185">Reference proteome</keyword>
<gene>
    <name evidence="5" type="ORF">D9758_013985</name>
</gene>
<feature type="compositionally biased region" description="Basic and acidic residues" evidence="3">
    <location>
        <begin position="153"/>
        <end position="163"/>
    </location>
</feature>
<dbReference type="Pfam" id="PF13359">
    <property type="entry name" value="DDE_Tnp_4"/>
    <property type="match status" value="1"/>
</dbReference>
<dbReference type="GO" id="GO:0046872">
    <property type="term" value="F:metal ion binding"/>
    <property type="evidence" value="ECO:0007669"/>
    <property type="project" value="UniProtKB-KW"/>
</dbReference>
<dbReference type="AlphaFoldDB" id="A0A8H5G7Z8"/>
<evidence type="ECO:0000313" key="6">
    <source>
        <dbReference type="Proteomes" id="UP000559256"/>
    </source>
</evidence>
<evidence type="ECO:0000259" key="4">
    <source>
        <dbReference type="Pfam" id="PF13359"/>
    </source>
</evidence>
<evidence type="ECO:0000256" key="2">
    <source>
        <dbReference type="ARBA" id="ARBA00022723"/>
    </source>
</evidence>
<feature type="compositionally biased region" description="Basic and acidic residues" evidence="3">
    <location>
        <begin position="302"/>
        <end position="311"/>
    </location>
</feature>
<dbReference type="EMBL" id="JAACJM010000046">
    <property type="protein sequence ID" value="KAF5359926.1"/>
    <property type="molecule type" value="Genomic_DNA"/>
</dbReference>
<accession>A0A8H5G7Z8</accession>
<dbReference type="InterPro" id="IPR027806">
    <property type="entry name" value="HARBI1_dom"/>
</dbReference>
<reference evidence="5 6" key="1">
    <citation type="journal article" date="2020" name="ISME J.">
        <title>Uncovering the hidden diversity of litter-decomposition mechanisms in mushroom-forming fungi.</title>
        <authorList>
            <person name="Floudas D."/>
            <person name="Bentzer J."/>
            <person name="Ahren D."/>
            <person name="Johansson T."/>
            <person name="Persson P."/>
            <person name="Tunlid A."/>
        </authorList>
    </citation>
    <scope>NUCLEOTIDE SEQUENCE [LARGE SCALE GENOMIC DNA]</scope>
    <source>
        <strain evidence="5 6">CBS 291.85</strain>
    </source>
</reference>
<feature type="region of interest" description="Disordered" evidence="3">
    <location>
        <begin position="289"/>
        <end position="311"/>
    </location>
</feature>
<feature type="region of interest" description="Disordered" evidence="3">
    <location>
        <begin position="58"/>
        <end position="108"/>
    </location>
</feature>
<dbReference type="Proteomes" id="UP000559256">
    <property type="component" value="Unassembled WGS sequence"/>
</dbReference>
<evidence type="ECO:0000256" key="3">
    <source>
        <dbReference type="SAM" id="MobiDB-lite"/>
    </source>
</evidence>
<comment type="cofactor">
    <cofactor evidence="1">
        <name>a divalent metal cation</name>
        <dbReference type="ChEBI" id="CHEBI:60240"/>
    </cofactor>
</comment>
<proteinExistence type="predicted"/>
<feature type="compositionally biased region" description="Low complexity" evidence="3">
    <location>
        <begin position="327"/>
        <end position="375"/>
    </location>
</feature>